<proteinExistence type="predicted"/>
<sequence>MVIVKATYTVQPAEPTPIEKMDISKFDQITAAIHTSSIYFNAPANYLLFSDAIRNLKDSLSKVLVIFYPLAGASTRSVEAALNSTAMPREQFLLKQSLNRKLKT</sequence>
<evidence type="ECO:0000313" key="1">
    <source>
        <dbReference type="EMBL" id="KAL2552793.1"/>
    </source>
</evidence>
<dbReference type="EMBL" id="JBFOLJ010000002">
    <property type="protein sequence ID" value="KAL2552793.1"/>
    <property type="molecule type" value="Genomic_DNA"/>
</dbReference>
<dbReference type="Pfam" id="PF02458">
    <property type="entry name" value="Transferase"/>
    <property type="match status" value="1"/>
</dbReference>
<comment type="caution">
    <text evidence="1">The sequence shown here is derived from an EMBL/GenBank/DDBJ whole genome shotgun (WGS) entry which is preliminary data.</text>
</comment>
<dbReference type="Gene3D" id="3.30.559.10">
    <property type="entry name" value="Chloramphenicol acetyltransferase-like domain"/>
    <property type="match status" value="1"/>
</dbReference>
<dbReference type="InterPro" id="IPR023213">
    <property type="entry name" value="CAT-like_dom_sf"/>
</dbReference>
<name>A0ABD1WSX9_9LAMI</name>
<dbReference type="AlphaFoldDB" id="A0ABD1WSX9"/>
<accession>A0ABD1WSX9</accession>
<dbReference type="Proteomes" id="UP001604277">
    <property type="component" value="Unassembled WGS sequence"/>
</dbReference>
<keyword evidence="2" id="KW-1185">Reference proteome</keyword>
<gene>
    <name evidence="1" type="ORF">Fot_06412</name>
</gene>
<organism evidence="1 2">
    <name type="scientific">Forsythia ovata</name>
    <dbReference type="NCBI Taxonomy" id="205694"/>
    <lineage>
        <taxon>Eukaryota</taxon>
        <taxon>Viridiplantae</taxon>
        <taxon>Streptophyta</taxon>
        <taxon>Embryophyta</taxon>
        <taxon>Tracheophyta</taxon>
        <taxon>Spermatophyta</taxon>
        <taxon>Magnoliopsida</taxon>
        <taxon>eudicotyledons</taxon>
        <taxon>Gunneridae</taxon>
        <taxon>Pentapetalae</taxon>
        <taxon>asterids</taxon>
        <taxon>lamiids</taxon>
        <taxon>Lamiales</taxon>
        <taxon>Oleaceae</taxon>
        <taxon>Forsythieae</taxon>
        <taxon>Forsythia</taxon>
    </lineage>
</organism>
<protein>
    <submittedName>
        <fullName evidence="1">Uncharacterized protein</fullName>
    </submittedName>
</protein>
<reference evidence="2" key="1">
    <citation type="submission" date="2024-07" db="EMBL/GenBank/DDBJ databases">
        <title>Two chromosome-level genome assemblies of Korean endemic species Abeliophyllum distichum and Forsythia ovata (Oleaceae).</title>
        <authorList>
            <person name="Jang H."/>
        </authorList>
    </citation>
    <scope>NUCLEOTIDE SEQUENCE [LARGE SCALE GENOMIC DNA]</scope>
</reference>
<evidence type="ECO:0000313" key="2">
    <source>
        <dbReference type="Proteomes" id="UP001604277"/>
    </source>
</evidence>